<evidence type="ECO:0000256" key="2">
    <source>
        <dbReference type="ARBA" id="ARBA00007430"/>
    </source>
</evidence>
<sequence>MAGTEAQESGTTLGEQAARGGAVTLASQVARVCIQLVSLTVLARLLDPRDYGYMAMVLAIAGVAELLQDFGLSKAAIQARTLTSGQRDNLFWINSALGVLAGAVVALAAPLIAAAYDEPALEGVARWIAVVFVLSGLVSQFRASLLRGLRFTTVAVVEVLASFTGVCVGIAVAVGTGSYWALVAQQVSVVLVSTVLTIGVAGWRPRLPDRHASVRDQVSYGAHLLGAQIVNFVGMNADTVVVGARFGAVATGLYNRAFQLMMLPVGQLIWPAARVALPVLSRVRHDFGPYVRYVIGGQAVLGHAIVPLLMLLVFLPRPVVEIVLGSRWLDLMPLVSVLAVAGVFQVLTAIPGWIFMSAGATKSQFRLALCTRPFVIVAVLAGSYWGPMGVAVGYTVATAALWPVSLWWAGRAGEVPVRGVAAGAVRVIVAHAVAGAAAGGLAHLVGSPYPWVSIGVGVVAMVLMLCVELALWRALRNDARLLARAGRMLRGRSRDVR</sequence>
<reference evidence="8" key="1">
    <citation type="journal article" date="2014" name="Int. J. Syst. Evol. Microbiol.">
        <title>Complete genome sequence of Corynebacterium casei LMG S-19264T (=DSM 44701T), isolated from a smear-ripened cheese.</title>
        <authorList>
            <consortium name="US DOE Joint Genome Institute (JGI-PGF)"/>
            <person name="Walter F."/>
            <person name="Albersmeier A."/>
            <person name="Kalinowski J."/>
            <person name="Ruckert C."/>
        </authorList>
    </citation>
    <scope>NUCLEOTIDE SEQUENCE</scope>
    <source>
        <strain evidence="8">CGMCC 4.7398</strain>
    </source>
</reference>
<keyword evidence="9" id="KW-1185">Reference proteome</keyword>
<dbReference type="InterPro" id="IPR050833">
    <property type="entry name" value="Poly_Biosynth_Transport"/>
</dbReference>
<dbReference type="PANTHER" id="PTHR30250">
    <property type="entry name" value="PST FAMILY PREDICTED COLANIC ACID TRANSPORTER"/>
    <property type="match status" value="1"/>
</dbReference>
<feature type="transmembrane region" description="Helical" evidence="7">
    <location>
        <begin position="451"/>
        <end position="472"/>
    </location>
</feature>
<organism evidence="8 9">
    <name type="scientific">Promicromonospora soli</name>
    <dbReference type="NCBI Taxonomy" id="2035533"/>
    <lineage>
        <taxon>Bacteria</taxon>
        <taxon>Bacillati</taxon>
        <taxon>Actinomycetota</taxon>
        <taxon>Actinomycetes</taxon>
        <taxon>Micrococcales</taxon>
        <taxon>Promicromonosporaceae</taxon>
        <taxon>Promicromonospora</taxon>
    </lineage>
</organism>
<feature type="transmembrane region" description="Helical" evidence="7">
    <location>
        <begin position="334"/>
        <end position="355"/>
    </location>
</feature>
<feature type="transmembrane region" description="Helical" evidence="7">
    <location>
        <begin position="421"/>
        <end position="445"/>
    </location>
</feature>
<keyword evidence="3" id="KW-1003">Cell membrane</keyword>
<dbReference type="CDD" id="cd13127">
    <property type="entry name" value="MATE_tuaB_like"/>
    <property type="match status" value="1"/>
</dbReference>
<dbReference type="PANTHER" id="PTHR30250:SF10">
    <property type="entry name" value="LIPOPOLYSACCHARIDE BIOSYNTHESIS PROTEIN WZXC"/>
    <property type="match status" value="1"/>
</dbReference>
<reference evidence="8" key="2">
    <citation type="submission" date="2020-09" db="EMBL/GenBank/DDBJ databases">
        <authorList>
            <person name="Sun Q."/>
            <person name="Zhou Y."/>
        </authorList>
    </citation>
    <scope>NUCLEOTIDE SEQUENCE</scope>
    <source>
        <strain evidence="8">CGMCC 4.7398</strain>
    </source>
</reference>
<feature type="transmembrane region" description="Helical" evidence="7">
    <location>
        <begin position="124"/>
        <end position="141"/>
    </location>
</feature>
<keyword evidence="5 7" id="KW-1133">Transmembrane helix</keyword>
<dbReference type="AlphaFoldDB" id="A0A919G2P4"/>
<evidence type="ECO:0000313" key="8">
    <source>
        <dbReference type="EMBL" id="GHH76488.1"/>
    </source>
</evidence>
<feature type="transmembrane region" description="Helical" evidence="7">
    <location>
        <begin position="153"/>
        <end position="173"/>
    </location>
</feature>
<feature type="transmembrane region" description="Helical" evidence="7">
    <location>
        <begin position="179"/>
        <end position="203"/>
    </location>
</feature>
<feature type="transmembrane region" description="Helical" evidence="7">
    <location>
        <begin position="91"/>
        <end position="112"/>
    </location>
</feature>
<name>A0A919G2P4_9MICO</name>
<evidence type="ECO:0000256" key="5">
    <source>
        <dbReference type="ARBA" id="ARBA00022989"/>
    </source>
</evidence>
<evidence type="ECO:0000256" key="6">
    <source>
        <dbReference type="ARBA" id="ARBA00023136"/>
    </source>
</evidence>
<keyword evidence="6 7" id="KW-0472">Membrane</keyword>
<dbReference type="Proteomes" id="UP000627369">
    <property type="component" value="Unassembled WGS sequence"/>
</dbReference>
<comment type="caution">
    <text evidence="8">The sequence shown here is derived from an EMBL/GenBank/DDBJ whole genome shotgun (WGS) entry which is preliminary data.</text>
</comment>
<keyword evidence="4 7" id="KW-0812">Transmembrane</keyword>
<comment type="subcellular location">
    <subcellularLocation>
        <location evidence="1">Cell membrane</location>
        <topology evidence="1">Multi-pass membrane protein</topology>
    </subcellularLocation>
</comment>
<feature type="transmembrane region" description="Helical" evidence="7">
    <location>
        <begin position="391"/>
        <end position="409"/>
    </location>
</feature>
<accession>A0A919G2P4</accession>
<dbReference type="EMBL" id="BNAS01000005">
    <property type="protein sequence ID" value="GHH76488.1"/>
    <property type="molecule type" value="Genomic_DNA"/>
</dbReference>
<evidence type="ECO:0000256" key="4">
    <source>
        <dbReference type="ARBA" id="ARBA00022692"/>
    </source>
</evidence>
<dbReference type="Pfam" id="PF13440">
    <property type="entry name" value="Polysacc_synt_3"/>
    <property type="match status" value="1"/>
</dbReference>
<comment type="similarity">
    <text evidence="2">Belongs to the polysaccharide synthase family.</text>
</comment>
<evidence type="ECO:0000313" key="9">
    <source>
        <dbReference type="Proteomes" id="UP000627369"/>
    </source>
</evidence>
<proteinExistence type="inferred from homology"/>
<evidence type="ECO:0000256" key="3">
    <source>
        <dbReference type="ARBA" id="ARBA00022475"/>
    </source>
</evidence>
<gene>
    <name evidence="8" type="primary">gumJ</name>
    <name evidence="8" type="ORF">GCM10017772_35270</name>
</gene>
<protein>
    <submittedName>
        <fullName evidence="8">Lipopolysaccharide biosynthesis protein</fullName>
    </submittedName>
</protein>
<feature type="transmembrane region" description="Helical" evidence="7">
    <location>
        <begin position="367"/>
        <end position="385"/>
    </location>
</feature>
<feature type="transmembrane region" description="Helical" evidence="7">
    <location>
        <begin position="290"/>
        <end position="314"/>
    </location>
</feature>
<evidence type="ECO:0000256" key="7">
    <source>
        <dbReference type="SAM" id="Phobius"/>
    </source>
</evidence>
<evidence type="ECO:0000256" key="1">
    <source>
        <dbReference type="ARBA" id="ARBA00004651"/>
    </source>
</evidence>
<dbReference type="GO" id="GO:0005886">
    <property type="term" value="C:plasma membrane"/>
    <property type="evidence" value="ECO:0007669"/>
    <property type="project" value="UniProtKB-SubCell"/>
</dbReference>